<sequence>DDQAARVDRVFDHEQPPAADPGDDGDADRGSGADRQDRGRGGPGRAHHPDRPAHRRVAQRPAGPQARHPGRTAGQANRDGLGRPRDGHLRDRSRHTPRDPALGRQRHLRRHRPPRRGRERVELQPGVQADVAVVAAVRSLVRPAAGLPFLRRTRRRDARDAPDLGDDDLRGTARGRHPLPQHAAGPGAGQRDRGAPPAAADSAAHGGTAAAPGLLGLDGAGSSRCRGHRPHRGRRPVV</sequence>
<feature type="compositionally biased region" description="Basic residues" evidence="1">
    <location>
        <begin position="225"/>
        <end position="238"/>
    </location>
</feature>
<feature type="non-terminal residue" evidence="2">
    <location>
        <position position="238"/>
    </location>
</feature>
<feature type="region of interest" description="Disordered" evidence="1">
    <location>
        <begin position="140"/>
        <end position="238"/>
    </location>
</feature>
<protein>
    <submittedName>
        <fullName evidence="2">Uncharacterized protein</fullName>
    </submittedName>
</protein>
<evidence type="ECO:0000256" key="1">
    <source>
        <dbReference type="SAM" id="MobiDB-lite"/>
    </source>
</evidence>
<proteinExistence type="predicted"/>
<feature type="compositionally biased region" description="Basic and acidic residues" evidence="1">
    <location>
        <begin position="27"/>
        <end position="40"/>
    </location>
</feature>
<organism evidence="2">
    <name type="scientific">uncultured Nocardioidaceae bacterium</name>
    <dbReference type="NCBI Taxonomy" id="253824"/>
    <lineage>
        <taxon>Bacteria</taxon>
        <taxon>Bacillati</taxon>
        <taxon>Actinomycetota</taxon>
        <taxon>Actinomycetes</taxon>
        <taxon>Propionibacteriales</taxon>
        <taxon>Nocardioidaceae</taxon>
        <taxon>environmental samples</taxon>
    </lineage>
</organism>
<feature type="compositionally biased region" description="Low complexity" evidence="1">
    <location>
        <begin position="140"/>
        <end position="150"/>
    </location>
</feature>
<evidence type="ECO:0000313" key="2">
    <source>
        <dbReference type="EMBL" id="CAA9344945.1"/>
    </source>
</evidence>
<accession>A0A6J4LYI9</accession>
<feature type="compositionally biased region" description="Basic and acidic residues" evidence="1">
    <location>
        <begin position="1"/>
        <end position="15"/>
    </location>
</feature>
<name>A0A6J4LYI9_9ACTN</name>
<feature type="compositionally biased region" description="Basic and acidic residues" evidence="1">
    <location>
        <begin position="80"/>
        <end position="98"/>
    </location>
</feature>
<reference evidence="2" key="1">
    <citation type="submission" date="2020-02" db="EMBL/GenBank/DDBJ databases">
        <authorList>
            <person name="Meier V. D."/>
        </authorList>
    </citation>
    <scope>NUCLEOTIDE SEQUENCE</scope>
    <source>
        <strain evidence="2">AVDCRST_MAG72</strain>
    </source>
</reference>
<feature type="compositionally biased region" description="Low complexity" evidence="1">
    <location>
        <begin position="195"/>
        <end position="224"/>
    </location>
</feature>
<dbReference type="EMBL" id="CADCUJ010000048">
    <property type="protein sequence ID" value="CAA9344945.1"/>
    <property type="molecule type" value="Genomic_DNA"/>
</dbReference>
<feature type="region of interest" description="Disordered" evidence="1">
    <location>
        <begin position="1"/>
        <end position="127"/>
    </location>
</feature>
<feature type="compositionally biased region" description="Basic residues" evidence="1">
    <location>
        <begin position="104"/>
        <end position="118"/>
    </location>
</feature>
<feature type="compositionally biased region" description="Basic and acidic residues" evidence="1">
    <location>
        <begin position="157"/>
        <end position="171"/>
    </location>
</feature>
<dbReference type="AlphaFoldDB" id="A0A6J4LYI9"/>
<feature type="non-terminal residue" evidence="2">
    <location>
        <position position="1"/>
    </location>
</feature>
<gene>
    <name evidence="2" type="ORF">AVDCRST_MAG72-1065</name>
</gene>